<sequence>MMGNLIFWKQWNKSDRTTYTIFLAVFGLSVIFYLFSYHLGADAIIKWVVNSKNQTVSLLREGANIGPVTLNYLTDNYLIKESFEGSDIGINYTASYLFLAFVAISLVLYLTIITTLTRFWFIVGVVIFTACMINFKLDQLLLFGSYKNLPLYGILAIYLPLLYYFHAFARQTSFLWRWLIIGLVTVASGLVLTQFSTVSNPVLYLVNYGILFPVIISILFVFAVSIEVVVGFLYIITRGNTTQSKNSLLHFSVVTLIYLVNVALIFAKNRQFIDWDFYYIDEFYLLLFSAIIGIWGFRHRSTLFENILPFRCNGGLLYLVAAVICMATVGYLFATGNDPLVETMEDTIVFSHLSFGFFFYLYVISNFIGPLHSNLQVYRVLYKPKHMPYYVMRFIGLVGVGGLFFQSGQLAMSQAVAGYYNGIGDLYMAVEDYFVAEQYYKLGSQFEFQNHRSNYGLASLANKQDDRGSALYYYQQSILKKPTPYAYANLANAYQSSGLFFDALFSLKEGVEHFPDNPYLYNNLGLLYAKTDIVDSAYLFLKQATLGKDARDVASANILSLLAEKKLKLDTDSLNNEYNTINYLPVKNNLLVINNIHKIYENRLFSQAFLNDSILNPNTFAYLFNAGYNQSFVKDSTITGLIDRYRAVSQYSNYNQQLALSKAFNSYGNGEIIDAFKILDQLQLENSVQKGYVNNINGLWALGEHSPALALDFFERAMEAGYTDAMLNKGFALIEMDDLEQAKLLLSSLQTAGTNAQNQMVPTLLKLLDSDSLQIDDLSDREKYWLLSIYKFRNSEEENQQILGKIENPYYQSAAQISLIEHQFRQGRTDELSDEISLLDRQVINDEKLAARFLCLKLTWLAAQRDLKNIEKFLDKLGPEDDLLKSYLRAKIADAENNTEEASGAYRRIADKNPFKVSYIVDAARFFQEKLEDENLAYETILNAAVINPYSVVLSKAFILQCLKMGLASYAEEELQHLQTIITPSEYQDFLSLYRQMAEENEQSESW</sequence>
<feature type="transmembrane region" description="Helical" evidence="1">
    <location>
        <begin position="149"/>
        <end position="166"/>
    </location>
</feature>
<evidence type="ECO:0000313" key="2">
    <source>
        <dbReference type="EMBL" id="MDN5216607.1"/>
    </source>
</evidence>
<feature type="transmembrane region" description="Helical" evidence="1">
    <location>
        <begin position="93"/>
        <end position="112"/>
    </location>
</feature>
<feature type="transmembrane region" description="Helical" evidence="1">
    <location>
        <begin position="348"/>
        <end position="368"/>
    </location>
</feature>
<keyword evidence="1" id="KW-1133">Transmembrane helix</keyword>
<gene>
    <name evidence="2" type="ORF">QQ020_31345</name>
</gene>
<keyword evidence="1" id="KW-0812">Transmembrane</keyword>
<reference evidence="2" key="1">
    <citation type="submission" date="2023-06" db="EMBL/GenBank/DDBJ databases">
        <title>Genomic of Agaribacillus aureum.</title>
        <authorList>
            <person name="Wang G."/>
        </authorList>
    </citation>
    <scope>NUCLEOTIDE SEQUENCE</scope>
    <source>
        <strain evidence="2">BMA12</strain>
    </source>
</reference>
<feature type="transmembrane region" description="Helical" evidence="1">
    <location>
        <begin position="317"/>
        <end position="336"/>
    </location>
</feature>
<feature type="transmembrane region" description="Helical" evidence="1">
    <location>
        <begin position="119"/>
        <end position="137"/>
    </location>
</feature>
<keyword evidence="1" id="KW-0472">Membrane</keyword>
<keyword evidence="3" id="KW-1185">Reference proteome</keyword>
<comment type="caution">
    <text evidence="2">The sequence shown here is derived from an EMBL/GenBank/DDBJ whole genome shotgun (WGS) entry which is preliminary data.</text>
</comment>
<dbReference type="Gene3D" id="1.25.40.10">
    <property type="entry name" value="Tetratricopeptide repeat domain"/>
    <property type="match status" value="1"/>
</dbReference>
<dbReference type="Proteomes" id="UP001172083">
    <property type="component" value="Unassembled WGS sequence"/>
</dbReference>
<feature type="transmembrane region" description="Helical" evidence="1">
    <location>
        <begin position="21"/>
        <end position="40"/>
    </location>
</feature>
<organism evidence="2 3">
    <name type="scientific">Agaribacillus aureus</name>
    <dbReference type="NCBI Taxonomy" id="3051825"/>
    <lineage>
        <taxon>Bacteria</taxon>
        <taxon>Pseudomonadati</taxon>
        <taxon>Bacteroidota</taxon>
        <taxon>Cytophagia</taxon>
        <taxon>Cytophagales</taxon>
        <taxon>Splendidivirgaceae</taxon>
        <taxon>Agaribacillus</taxon>
    </lineage>
</organism>
<protein>
    <submittedName>
        <fullName evidence="2">Uncharacterized protein</fullName>
    </submittedName>
</protein>
<evidence type="ECO:0000313" key="3">
    <source>
        <dbReference type="Proteomes" id="UP001172083"/>
    </source>
</evidence>
<name>A0ABT8LFR1_9BACT</name>
<dbReference type="SUPFAM" id="SSF48452">
    <property type="entry name" value="TPR-like"/>
    <property type="match status" value="1"/>
</dbReference>
<accession>A0ABT8LFR1</accession>
<feature type="transmembrane region" description="Helical" evidence="1">
    <location>
        <begin position="178"/>
        <end position="198"/>
    </location>
</feature>
<feature type="transmembrane region" description="Helical" evidence="1">
    <location>
        <begin position="278"/>
        <end position="297"/>
    </location>
</feature>
<feature type="transmembrane region" description="Helical" evidence="1">
    <location>
        <begin position="389"/>
        <end position="405"/>
    </location>
</feature>
<feature type="transmembrane region" description="Helical" evidence="1">
    <location>
        <begin position="248"/>
        <end position="266"/>
    </location>
</feature>
<evidence type="ECO:0000256" key="1">
    <source>
        <dbReference type="SAM" id="Phobius"/>
    </source>
</evidence>
<proteinExistence type="predicted"/>
<feature type="transmembrane region" description="Helical" evidence="1">
    <location>
        <begin position="210"/>
        <end position="236"/>
    </location>
</feature>
<dbReference type="EMBL" id="JAUJEB010000009">
    <property type="protein sequence ID" value="MDN5216607.1"/>
    <property type="molecule type" value="Genomic_DNA"/>
</dbReference>
<dbReference type="RefSeq" id="WP_346761939.1">
    <property type="nucleotide sequence ID" value="NZ_JAUJEB010000009.1"/>
</dbReference>
<dbReference type="InterPro" id="IPR011990">
    <property type="entry name" value="TPR-like_helical_dom_sf"/>
</dbReference>